<dbReference type="EMBL" id="CP019893">
    <property type="protein sequence ID" value="ARS88308.1"/>
    <property type="molecule type" value="Genomic_DNA"/>
</dbReference>
<dbReference type="AlphaFoldDB" id="A0A2Z2HXX2"/>
<evidence type="ECO:0000313" key="2">
    <source>
        <dbReference type="EMBL" id="ARS88308.1"/>
    </source>
</evidence>
<dbReference type="OrthoDB" id="221929at2157"/>
<dbReference type="InterPro" id="IPR040624">
    <property type="entry name" value="HalOD1"/>
</dbReference>
<gene>
    <name evidence="2" type="ORF">B1756_00055</name>
</gene>
<accession>A0A2Z2HXX2</accession>
<dbReference type="RefSeq" id="WP_086886691.1">
    <property type="nucleotide sequence ID" value="NZ_CP019893.1"/>
</dbReference>
<dbReference type="GeneID" id="32892425"/>
<dbReference type="KEGG" id="naj:B1756_00055"/>
<evidence type="ECO:0000313" key="3">
    <source>
        <dbReference type="Proteomes" id="UP000250088"/>
    </source>
</evidence>
<sequence length="98" mass="10753">MRPPDESPVPDRDVEPSRAIVEAVAEREGVDVTEIEPPAYDPLYAVVNPEALDRLVGSPDAPGVHVRFEYEGYDVVVSPDGRVWVSDPGDPSERRIGE</sequence>
<name>A0A2Z2HXX2_9EURY</name>
<organism evidence="2 3">
    <name type="scientific">Natrarchaeobaculum aegyptiacum</name>
    <dbReference type="NCBI Taxonomy" id="745377"/>
    <lineage>
        <taxon>Archaea</taxon>
        <taxon>Methanobacteriati</taxon>
        <taxon>Methanobacteriota</taxon>
        <taxon>Stenosarchaea group</taxon>
        <taxon>Halobacteria</taxon>
        <taxon>Halobacteriales</taxon>
        <taxon>Natrialbaceae</taxon>
        <taxon>Natrarchaeobaculum</taxon>
    </lineage>
</organism>
<feature type="domain" description="Halobacterial output" evidence="1">
    <location>
        <begin position="14"/>
        <end position="86"/>
    </location>
</feature>
<reference evidence="3" key="1">
    <citation type="submission" date="2017-02" db="EMBL/GenBank/DDBJ databases">
        <title>Natronthermophilus aegyptiacus gen. nov.,sp. nov., an aerobic, extremely halophilic alkalithermophilic archaeon isolated from the athalassohaline Wadi An Natrun, Egypt.</title>
        <authorList>
            <person name="Zhao B."/>
        </authorList>
    </citation>
    <scope>NUCLEOTIDE SEQUENCE [LARGE SCALE GENOMIC DNA]</scope>
    <source>
        <strain evidence="3">JW/NM-HA 15</strain>
    </source>
</reference>
<dbReference type="Proteomes" id="UP000250088">
    <property type="component" value="Chromosome"/>
</dbReference>
<proteinExistence type="predicted"/>
<keyword evidence="3" id="KW-1185">Reference proteome</keyword>
<dbReference type="Pfam" id="PF18545">
    <property type="entry name" value="HalOD1"/>
    <property type="match status" value="1"/>
</dbReference>
<evidence type="ECO:0000259" key="1">
    <source>
        <dbReference type="Pfam" id="PF18545"/>
    </source>
</evidence>
<protein>
    <recommendedName>
        <fullName evidence="1">Halobacterial output domain-containing protein</fullName>
    </recommendedName>
</protein>